<dbReference type="Proteomes" id="UP001629214">
    <property type="component" value="Unassembled WGS sequence"/>
</dbReference>
<dbReference type="PROSITE" id="PS50883">
    <property type="entry name" value="EAL"/>
    <property type="match status" value="1"/>
</dbReference>
<dbReference type="PANTHER" id="PTHR44757">
    <property type="entry name" value="DIGUANYLATE CYCLASE DGCP"/>
    <property type="match status" value="1"/>
</dbReference>
<dbReference type="Gene3D" id="3.20.20.450">
    <property type="entry name" value="EAL domain"/>
    <property type="match status" value="1"/>
</dbReference>
<dbReference type="NCBIfam" id="TIGR00254">
    <property type="entry name" value="GGDEF"/>
    <property type="match status" value="1"/>
</dbReference>
<gene>
    <name evidence="5" type="ORF">PQR63_19665</name>
</gene>
<accession>A0ABW8ZBV6</accession>
<dbReference type="InterPro" id="IPR035965">
    <property type="entry name" value="PAS-like_dom_sf"/>
</dbReference>
<evidence type="ECO:0000313" key="5">
    <source>
        <dbReference type="EMBL" id="MFL9880624.1"/>
    </source>
</evidence>
<dbReference type="CDD" id="cd01949">
    <property type="entry name" value="GGDEF"/>
    <property type="match status" value="1"/>
</dbReference>
<dbReference type="InterPro" id="IPR043128">
    <property type="entry name" value="Rev_trsase/Diguanyl_cyclase"/>
</dbReference>
<dbReference type="SUPFAM" id="SSF55785">
    <property type="entry name" value="PYP-like sensor domain (PAS domain)"/>
    <property type="match status" value="1"/>
</dbReference>
<dbReference type="EMBL" id="JAQQFR010000014">
    <property type="protein sequence ID" value="MFL9880624.1"/>
    <property type="molecule type" value="Genomic_DNA"/>
</dbReference>
<dbReference type="InterPro" id="IPR035919">
    <property type="entry name" value="EAL_sf"/>
</dbReference>
<dbReference type="InterPro" id="IPR029787">
    <property type="entry name" value="Nucleotide_cyclase"/>
</dbReference>
<dbReference type="PROSITE" id="PS50113">
    <property type="entry name" value="PAC"/>
    <property type="match status" value="1"/>
</dbReference>
<evidence type="ECO:0000259" key="1">
    <source>
        <dbReference type="PROSITE" id="PS50112"/>
    </source>
</evidence>
<keyword evidence="6" id="KW-1185">Reference proteome</keyword>
<evidence type="ECO:0000259" key="4">
    <source>
        <dbReference type="PROSITE" id="PS50887"/>
    </source>
</evidence>
<dbReference type="SMART" id="SM00091">
    <property type="entry name" value="PAS"/>
    <property type="match status" value="1"/>
</dbReference>
<feature type="domain" description="GGDEF" evidence="4">
    <location>
        <begin position="277"/>
        <end position="410"/>
    </location>
</feature>
<feature type="domain" description="EAL" evidence="3">
    <location>
        <begin position="422"/>
        <end position="675"/>
    </location>
</feature>
<dbReference type="Pfam" id="PF00563">
    <property type="entry name" value="EAL"/>
    <property type="match status" value="1"/>
</dbReference>
<dbReference type="Gene3D" id="3.30.450.20">
    <property type="entry name" value="PAS domain"/>
    <property type="match status" value="1"/>
</dbReference>
<feature type="domain" description="PAC" evidence="2">
    <location>
        <begin position="193"/>
        <end position="245"/>
    </location>
</feature>
<evidence type="ECO:0000313" key="6">
    <source>
        <dbReference type="Proteomes" id="UP001629214"/>
    </source>
</evidence>
<evidence type="ECO:0000259" key="2">
    <source>
        <dbReference type="PROSITE" id="PS50113"/>
    </source>
</evidence>
<dbReference type="InterPro" id="IPR001610">
    <property type="entry name" value="PAC"/>
</dbReference>
<dbReference type="NCBIfam" id="TIGR00229">
    <property type="entry name" value="sensory_box"/>
    <property type="match status" value="1"/>
</dbReference>
<reference evidence="5 6" key="1">
    <citation type="journal article" date="2024" name="Chem. Sci.">
        <title>Discovery of megapolipeptins by genome mining of a Burkholderiales bacteria collection.</title>
        <authorList>
            <person name="Paulo B.S."/>
            <person name="Recchia M.J.J."/>
            <person name="Lee S."/>
            <person name="Fergusson C.H."/>
            <person name="Romanowski S.B."/>
            <person name="Hernandez A."/>
            <person name="Krull N."/>
            <person name="Liu D.Y."/>
            <person name="Cavanagh H."/>
            <person name="Bos A."/>
            <person name="Gray C.A."/>
            <person name="Murphy B.T."/>
            <person name="Linington R.G."/>
            <person name="Eustaquio A.S."/>
        </authorList>
    </citation>
    <scope>NUCLEOTIDE SEQUENCE [LARGE SCALE GENOMIC DNA]</scope>
    <source>
        <strain evidence="5 6">RL21-008-BIB-B</strain>
    </source>
</reference>
<evidence type="ECO:0000259" key="3">
    <source>
        <dbReference type="PROSITE" id="PS50883"/>
    </source>
</evidence>
<feature type="domain" description="PAS" evidence="1">
    <location>
        <begin position="122"/>
        <end position="179"/>
    </location>
</feature>
<dbReference type="PROSITE" id="PS50887">
    <property type="entry name" value="GGDEF"/>
    <property type="match status" value="1"/>
</dbReference>
<dbReference type="Gene3D" id="3.30.70.270">
    <property type="match status" value="1"/>
</dbReference>
<dbReference type="SUPFAM" id="SSF55073">
    <property type="entry name" value="Nucleotide cyclase"/>
    <property type="match status" value="1"/>
</dbReference>
<dbReference type="Pfam" id="PF00990">
    <property type="entry name" value="GGDEF"/>
    <property type="match status" value="1"/>
</dbReference>
<dbReference type="SUPFAM" id="SSF141868">
    <property type="entry name" value="EAL domain-like"/>
    <property type="match status" value="1"/>
</dbReference>
<dbReference type="InterPro" id="IPR000700">
    <property type="entry name" value="PAS-assoc_C"/>
</dbReference>
<dbReference type="CDD" id="cd00130">
    <property type="entry name" value="PAS"/>
    <property type="match status" value="1"/>
</dbReference>
<name>A0ABW8ZBV6_9BURK</name>
<dbReference type="PROSITE" id="PS50112">
    <property type="entry name" value="PAS"/>
    <property type="match status" value="1"/>
</dbReference>
<dbReference type="InterPro" id="IPR052155">
    <property type="entry name" value="Biofilm_reg_signaling"/>
</dbReference>
<dbReference type="SMART" id="SM00086">
    <property type="entry name" value="PAC"/>
    <property type="match status" value="1"/>
</dbReference>
<dbReference type="SMART" id="SM00052">
    <property type="entry name" value="EAL"/>
    <property type="match status" value="1"/>
</dbReference>
<comment type="caution">
    <text evidence="5">The sequence shown here is derived from an EMBL/GenBank/DDBJ whole genome shotgun (WGS) entry which is preliminary data.</text>
</comment>
<dbReference type="RefSeq" id="WP_408169649.1">
    <property type="nucleotide sequence ID" value="NZ_JAQQFR010000014.1"/>
</dbReference>
<dbReference type="Pfam" id="PF13426">
    <property type="entry name" value="PAS_9"/>
    <property type="match status" value="1"/>
</dbReference>
<dbReference type="InterPro" id="IPR000014">
    <property type="entry name" value="PAS"/>
</dbReference>
<protein>
    <submittedName>
        <fullName evidence="5">EAL domain-containing protein</fullName>
    </submittedName>
</protein>
<dbReference type="InterPro" id="IPR001633">
    <property type="entry name" value="EAL_dom"/>
</dbReference>
<organism evidence="5 6">
    <name type="scientific">Herbaspirillum rhizosphaerae</name>
    <dbReference type="NCBI Taxonomy" id="346179"/>
    <lineage>
        <taxon>Bacteria</taxon>
        <taxon>Pseudomonadati</taxon>
        <taxon>Pseudomonadota</taxon>
        <taxon>Betaproteobacteria</taxon>
        <taxon>Burkholderiales</taxon>
        <taxon>Oxalobacteraceae</taxon>
        <taxon>Herbaspirillum</taxon>
    </lineage>
</organism>
<dbReference type="CDD" id="cd01948">
    <property type="entry name" value="EAL"/>
    <property type="match status" value="1"/>
</dbReference>
<dbReference type="InterPro" id="IPR000160">
    <property type="entry name" value="GGDEF_dom"/>
</dbReference>
<proteinExistence type="predicted"/>
<sequence>MIATLSSNDLACCSALLDAVLGLEGLALHDALSEIVSAFLGRPNGRYFSEAPLPNSVLAQIVAHEGLLYGHYAFPAVDSVGKEYSDTEIARLASFAGLTGRLLQNRADTEKRSRALDQIESKLEQQAQILNQMHESVITMDQAGFITSWNRGAEQLFGYTAIEAIGRNVLFLYENEDEDDTSLSDLFLSQGGREMEVRRRKKSGEAFWASLSLSVMRDQHGQPIGMIGYINDITERKNAEKLIHHLAYYDSLTGLPNRTLLTRTVDQALVAAQQDNVYGCIMFIDLNRFKPINDTLGHVAGDMLLVEVAIRLRKALRDEDVVARLGADEFAIALFDIDKDYHAGFVAQKLIALFDEPFFIDGHELRVGASIGISMYPQDASDTETLLRLADIAMYRAKQGGENNEGGYAYYSEEMNRNTLDLLRIETGLLHAFEYNELLLYYQPKINLVGGQITGAEALVRWQHPERGLLLPGDFIPIAEETGLIVQLSDWVLEAACAQARRWKEAGMEPIRIAINVTAREFTRSLPDRVRAALSRHQLTGEWLELEITESMLMHSTDRVISIMEKVCLLGVTISLDDFGTGYSSLSYLKRFPINTLKIDRSFTTGIPEDTNDCAIASAIISIAKQLRHKVIAEGVESMEQFEFLREAGCDELQGYLFSRPVPAADFHLMLTEGRKFSAAL</sequence>
<dbReference type="PANTHER" id="PTHR44757:SF2">
    <property type="entry name" value="BIOFILM ARCHITECTURE MAINTENANCE PROTEIN MBAA"/>
    <property type="match status" value="1"/>
</dbReference>
<dbReference type="SMART" id="SM00267">
    <property type="entry name" value="GGDEF"/>
    <property type="match status" value="1"/>
</dbReference>